<reference evidence="9 10" key="1">
    <citation type="submission" date="2022-06" db="EMBL/GenBank/DDBJ databases">
        <title>Rhizosaccharibacter gen. nov. sp. nov. KSS12, endophytic bacteria isolated from sugarcane.</title>
        <authorList>
            <person name="Pitiwittayakul N."/>
        </authorList>
    </citation>
    <scope>NUCLEOTIDE SEQUENCE [LARGE SCALE GENOMIC DNA]</scope>
    <source>
        <strain evidence="9 10">KSS12</strain>
    </source>
</reference>
<dbReference type="Proteomes" id="UP001524547">
    <property type="component" value="Unassembled WGS sequence"/>
</dbReference>
<dbReference type="Pfam" id="PF03009">
    <property type="entry name" value="GDPD"/>
    <property type="match status" value="1"/>
</dbReference>
<keyword evidence="10" id="KW-1185">Reference proteome</keyword>
<accession>A0ABT1VYD7</accession>
<feature type="signal peptide" evidence="7">
    <location>
        <begin position="1"/>
        <end position="25"/>
    </location>
</feature>
<evidence type="ECO:0000256" key="6">
    <source>
        <dbReference type="ARBA" id="ARBA00047512"/>
    </source>
</evidence>
<dbReference type="EC" id="3.1.4.46" evidence="2"/>
<comment type="catalytic activity">
    <reaction evidence="6">
        <text>a sn-glycero-3-phosphodiester + H2O = an alcohol + sn-glycerol 3-phosphate + H(+)</text>
        <dbReference type="Rhea" id="RHEA:12969"/>
        <dbReference type="ChEBI" id="CHEBI:15377"/>
        <dbReference type="ChEBI" id="CHEBI:15378"/>
        <dbReference type="ChEBI" id="CHEBI:30879"/>
        <dbReference type="ChEBI" id="CHEBI:57597"/>
        <dbReference type="ChEBI" id="CHEBI:83408"/>
        <dbReference type="EC" id="3.1.4.46"/>
    </reaction>
</comment>
<keyword evidence="3 7" id="KW-0732">Signal</keyword>
<evidence type="ECO:0000256" key="4">
    <source>
        <dbReference type="ARBA" id="ARBA00022798"/>
    </source>
</evidence>
<gene>
    <name evidence="9" type="ORF">NFI88_10960</name>
</gene>
<dbReference type="InterPro" id="IPR006311">
    <property type="entry name" value="TAT_signal"/>
</dbReference>
<evidence type="ECO:0000256" key="1">
    <source>
        <dbReference type="ARBA" id="ARBA00007277"/>
    </source>
</evidence>
<evidence type="ECO:0000259" key="8">
    <source>
        <dbReference type="PROSITE" id="PS51704"/>
    </source>
</evidence>
<dbReference type="RefSeq" id="WP_422920101.1">
    <property type="nucleotide sequence ID" value="NZ_JAMZEJ010000006.1"/>
</dbReference>
<dbReference type="InterPro" id="IPR030395">
    <property type="entry name" value="GP_PDE_dom"/>
</dbReference>
<keyword evidence="5" id="KW-0378">Hydrolase</keyword>
<comment type="caution">
    <text evidence="9">The sequence shown here is derived from an EMBL/GenBank/DDBJ whole genome shotgun (WGS) entry which is preliminary data.</text>
</comment>
<proteinExistence type="inferred from homology"/>
<dbReference type="CDD" id="cd08602">
    <property type="entry name" value="GDPD_ScGlpQ1_like"/>
    <property type="match status" value="1"/>
</dbReference>
<name>A0ABT1VYD7_9PROT</name>
<organism evidence="9 10">
    <name type="scientific">Rhizosaccharibacter radicis</name>
    <dbReference type="NCBI Taxonomy" id="2782605"/>
    <lineage>
        <taxon>Bacteria</taxon>
        <taxon>Pseudomonadati</taxon>
        <taxon>Pseudomonadota</taxon>
        <taxon>Alphaproteobacteria</taxon>
        <taxon>Acetobacterales</taxon>
        <taxon>Acetobacteraceae</taxon>
        <taxon>Rhizosaccharibacter</taxon>
    </lineage>
</organism>
<comment type="similarity">
    <text evidence="1">Belongs to the glycerophosphoryl diester phosphodiesterase family.</text>
</comment>
<evidence type="ECO:0000256" key="3">
    <source>
        <dbReference type="ARBA" id="ARBA00022729"/>
    </source>
</evidence>
<feature type="domain" description="GP-PDE" evidence="8">
    <location>
        <begin position="40"/>
        <end position="368"/>
    </location>
</feature>
<dbReference type="Gene3D" id="3.20.20.190">
    <property type="entry name" value="Phosphatidylinositol (PI) phosphodiesterase"/>
    <property type="match status" value="1"/>
</dbReference>
<dbReference type="PANTHER" id="PTHR43620:SF7">
    <property type="entry name" value="GLYCEROPHOSPHODIESTER PHOSPHODIESTERASE GDPD5-RELATED"/>
    <property type="match status" value="1"/>
</dbReference>
<evidence type="ECO:0000256" key="2">
    <source>
        <dbReference type="ARBA" id="ARBA00012247"/>
    </source>
</evidence>
<evidence type="ECO:0000313" key="10">
    <source>
        <dbReference type="Proteomes" id="UP001524547"/>
    </source>
</evidence>
<dbReference type="SUPFAM" id="SSF51695">
    <property type="entry name" value="PLC-like phosphodiesterases"/>
    <property type="match status" value="1"/>
</dbReference>
<evidence type="ECO:0000313" key="9">
    <source>
        <dbReference type="EMBL" id="MCQ8241358.1"/>
    </source>
</evidence>
<dbReference type="PROSITE" id="PS51318">
    <property type="entry name" value="TAT"/>
    <property type="match status" value="1"/>
</dbReference>
<dbReference type="PROSITE" id="PS51704">
    <property type="entry name" value="GP_PDE"/>
    <property type="match status" value="1"/>
</dbReference>
<evidence type="ECO:0000256" key="5">
    <source>
        <dbReference type="ARBA" id="ARBA00022801"/>
    </source>
</evidence>
<feature type="chain" id="PRO_5045248713" description="glycerophosphodiester phosphodiesterase" evidence="7">
    <location>
        <begin position="26"/>
        <end position="371"/>
    </location>
</feature>
<dbReference type="EMBL" id="JAMZEJ010000006">
    <property type="protein sequence ID" value="MCQ8241358.1"/>
    <property type="molecule type" value="Genomic_DNA"/>
</dbReference>
<protein>
    <recommendedName>
        <fullName evidence="2">glycerophosphodiester phosphodiesterase</fullName>
        <ecNumber evidence="2">3.1.4.46</ecNumber>
    </recommendedName>
</protein>
<dbReference type="InterPro" id="IPR017946">
    <property type="entry name" value="PLC-like_Pdiesterase_TIM-brl"/>
</dbReference>
<keyword evidence="4" id="KW-0319">Glycerol metabolism</keyword>
<sequence length="371" mass="40188">MPITRRHFLAAAASAPLGAAGALPAAPAGVSPAPKGAGKPLVIGHRGAPALRPEHTLASYAKAIADGADFVEPDLVVTRDGVLVARHESDITETTDVAARPEFAGRRTTRTVDGKSTTGWFTVDFTLAELKTLRARERLPKVRPQNTRFDGEFQVPTFEEIIDFVAAESATRGRMVGLIPELKSVPFFRSIGLPTEDRFVEIISRHRYTREAPLEVQCFYAEGLKRVRERVGRGHANVRLMQLLGLATEPTGTSAPERFAGMMTPAGLAAIATYADVIGPNTRSVIPLRADGRLGEETMLVRDAHAAGLKVHVYTFRPENRFLAVDFRDGAGDDARNPDGSVREIRRYLQAGIDGFFTDDPAIGRRAVDGG</sequence>
<evidence type="ECO:0000256" key="7">
    <source>
        <dbReference type="SAM" id="SignalP"/>
    </source>
</evidence>
<dbReference type="PANTHER" id="PTHR43620">
    <property type="entry name" value="GLYCEROPHOSPHORYL DIESTER PHOSPHODIESTERASE"/>
    <property type="match status" value="1"/>
</dbReference>